<feature type="compositionally biased region" description="Basic and acidic residues" evidence="1">
    <location>
        <begin position="158"/>
        <end position="167"/>
    </location>
</feature>
<dbReference type="EMBL" id="KF264554">
    <property type="protein sequence ID" value="AGS49798.1"/>
    <property type="molecule type" value="Genomic_DNA"/>
</dbReference>
<dbReference type="Pfam" id="PF13638">
    <property type="entry name" value="PIN_4"/>
    <property type="match status" value="1"/>
</dbReference>
<proteinExistence type="predicted"/>
<dbReference type="InterPro" id="IPR002716">
    <property type="entry name" value="PIN_dom"/>
</dbReference>
<name>S5TN21_9BACT</name>
<dbReference type="SUPFAM" id="SSF88723">
    <property type="entry name" value="PIN domain-like"/>
    <property type="match status" value="1"/>
</dbReference>
<dbReference type="Gene3D" id="3.40.50.1010">
    <property type="entry name" value="5'-nuclease"/>
    <property type="match status" value="1"/>
</dbReference>
<feature type="domain" description="PIN" evidence="2">
    <location>
        <begin position="1"/>
        <end position="155"/>
    </location>
</feature>
<evidence type="ECO:0000313" key="3">
    <source>
        <dbReference type="EMBL" id="AGS49798.1"/>
    </source>
</evidence>
<accession>S5TN21</accession>
<organism evidence="3">
    <name type="scientific">uncultured bacterium esnapd15</name>
    <dbReference type="NCBI Taxonomy" id="1366595"/>
    <lineage>
        <taxon>Bacteria</taxon>
        <taxon>environmental samples</taxon>
    </lineage>
</organism>
<evidence type="ECO:0000259" key="2">
    <source>
        <dbReference type="Pfam" id="PF13638"/>
    </source>
</evidence>
<reference evidence="3" key="1">
    <citation type="journal article" date="2013" name="Proc. Natl. Acad. Sci. U.S.A.">
        <title>Mapping gene clusters within arrayed metagenomic libraries to expand the structural diversity of biomedically relevant natural products.</title>
        <authorList>
            <person name="Owen J.G."/>
            <person name="Reddy B.V."/>
            <person name="Ternei M.A."/>
            <person name="Charlop-Powers Z."/>
            <person name="Calle P.Y."/>
            <person name="Kim J.H."/>
            <person name="Brady S.F."/>
        </authorList>
    </citation>
    <scope>NUCLEOTIDE SEQUENCE</scope>
</reference>
<protein>
    <recommendedName>
        <fullName evidence="2">PIN domain-containing protein</fullName>
    </recommendedName>
</protein>
<dbReference type="AlphaFoldDB" id="S5TN21"/>
<feature type="region of interest" description="Disordered" evidence="1">
    <location>
        <begin position="157"/>
        <end position="182"/>
    </location>
</feature>
<sequence>MVVDTSVFIHHPDKIRDIPYAEVAGLGAVPVRLVVPRVVVDELDRLKEAGNQQVRWRAGHTLGVLDELLTAPRSQVTIHEADPNWSTYLAGETTPVGKVTIEVFFDDPHHVRLPDADDEIIDRATVLQAYAGQPATLLTMDSSMAFRARLLGLPVRKPAREIGDEPAKPQPKPTRRSTATAP</sequence>
<evidence type="ECO:0000256" key="1">
    <source>
        <dbReference type="SAM" id="MobiDB-lite"/>
    </source>
</evidence>
<dbReference type="InterPro" id="IPR029060">
    <property type="entry name" value="PIN-like_dom_sf"/>
</dbReference>